<reference evidence="2" key="1">
    <citation type="journal article" date="2020" name="Stud. Mycol.">
        <title>101 Dothideomycetes genomes: a test case for predicting lifestyles and emergence of pathogens.</title>
        <authorList>
            <person name="Haridas S."/>
            <person name="Albert R."/>
            <person name="Binder M."/>
            <person name="Bloem J."/>
            <person name="Labutti K."/>
            <person name="Salamov A."/>
            <person name="Andreopoulos B."/>
            <person name="Baker S."/>
            <person name="Barry K."/>
            <person name="Bills G."/>
            <person name="Bluhm B."/>
            <person name="Cannon C."/>
            <person name="Castanera R."/>
            <person name="Culley D."/>
            <person name="Daum C."/>
            <person name="Ezra D."/>
            <person name="Gonzalez J."/>
            <person name="Henrissat B."/>
            <person name="Kuo A."/>
            <person name="Liang C."/>
            <person name="Lipzen A."/>
            <person name="Lutzoni F."/>
            <person name="Magnuson J."/>
            <person name="Mondo S."/>
            <person name="Nolan M."/>
            <person name="Ohm R."/>
            <person name="Pangilinan J."/>
            <person name="Park H.-J."/>
            <person name="Ramirez L."/>
            <person name="Alfaro M."/>
            <person name="Sun H."/>
            <person name="Tritt A."/>
            <person name="Yoshinaga Y."/>
            <person name="Zwiers L.-H."/>
            <person name="Turgeon B."/>
            <person name="Goodwin S."/>
            <person name="Spatafora J."/>
            <person name="Crous P."/>
            <person name="Grigoriev I."/>
        </authorList>
    </citation>
    <scope>NUCLEOTIDE SEQUENCE</scope>
    <source>
        <strain evidence="2">CBS 161.51</strain>
    </source>
</reference>
<sequence length="367" mass="40256">MAEEMEEVKRAINILRETCCNAGILITSTTVSSDSTTLETTSAIDGSTSTALHLSGTRPHVIKPHPLQVICLSHLSAQHVNNVSNSHIISIPVLEHKESRPLNTFSNAPEPTANISPNTEAITPSSPSIEYGFDAARLEKARSLRKKKAKDKRYFQTLQCIREAGSSRILGSLRAVTSAQANIKNADSLTKTSGVPGCCKPHSHCAKPKSYGHPSPDDKIRIERNMTVFLKQGKKIHLILQGFYLSRGGQVGDGGGEEAGTELYAGCAALLLFLPGKTKTSPDVSSCVKDEVIRRRLQKGIQVQDIDNMSESEAQWFGKALRILRPELLGTIPERGMKFLMNSIQEEDDLREQDPEEFQNKPLDFLA</sequence>
<dbReference type="OrthoDB" id="3798910at2759"/>
<protein>
    <submittedName>
        <fullName evidence="2">Uncharacterized protein</fullName>
    </submittedName>
</protein>
<gene>
    <name evidence="2" type="ORF">EJ02DRAFT_468520</name>
</gene>
<name>A0A6A5SE53_9PLEO</name>
<dbReference type="AlphaFoldDB" id="A0A6A5SE53"/>
<accession>A0A6A5SE53</accession>
<evidence type="ECO:0000256" key="1">
    <source>
        <dbReference type="SAM" id="MobiDB-lite"/>
    </source>
</evidence>
<organism evidence="2 3">
    <name type="scientific">Clathrospora elynae</name>
    <dbReference type="NCBI Taxonomy" id="706981"/>
    <lineage>
        <taxon>Eukaryota</taxon>
        <taxon>Fungi</taxon>
        <taxon>Dikarya</taxon>
        <taxon>Ascomycota</taxon>
        <taxon>Pezizomycotina</taxon>
        <taxon>Dothideomycetes</taxon>
        <taxon>Pleosporomycetidae</taxon>
        <taxon>Pleosporales</taxon>
        <taxon>Diademaceae</taxon>
        <taxon>Clathrospora</taxon>
    </lineage>
</organism>
<evidence type="ECO:0000313" key="3">
    <source>
        <dbReference type="Proteomes" id="UP000800038"/>
    </source>
</evidence>
<evidence type="ECO:0000313" key="2">
    <source>
        <dbReference type="EMBL" id="KAF1938915.1"/>
    </source>
</evidence>
<keyword evidence="3" id="KW-1185">Reference proteome</keyword>
<dbReference type="Proteomes" id="UP000800038">
    <property type="component" value="Unassembled WGS sequence"/>
</dbReference>
<feature type="compositionally biased region" description="Acidic residues" evidence="1">
    <location>
        <begin position="348"/>
        <end position="357"/>
    </location>
</feature>
<proteinExistence type="predicted"/>
<dbReference type="EMBL" id="ML976092">
    <property type="protein sequence ID" value="KAF1938915.1"/>
    <property type="molecule type" value="Genomic_DNA"/>
</dbReference>
<feature type="region of interest" description="Disordered" evidence="1">
    <location>
        <begin position="348"/>
        <end position="367"/>
    </location>
</feature>